<proteinExistence type="predicted"/>
<organism evidence="2 3">
    <name type="scientific">Hymenobacter artigasi</name>
    <dbReference type="NCBI Taxonomy" id="2719616"/>
    <lineage>
        <taxon>Bacteria</taxon>
        <taxon>Pseudomonadati</taxon>
        <taxon>Bacteroidota</taxon>
        <taxon>Cytophagia</taxon>
        <taxon>Cytophagales</taxon>
        <taxon>Hymenobacteraceae</taxon>
        <taxon>Hymenobacter</taxon>
    </lineage>
</organism>
<dbReference type="EMBL" id="JAAVTK010000001">
    <property type="protein sequence ID" value="NKI87431.1"/>
    <property type="molecule type" value="Genomic_DNA"/>
</dbReference>
<comment type="caution">
    <text evidence="2">The sequence shown here is derived from an EMBL/GenBank/DDBJ whole genome shotgun (WGS) entry which is preliminary data.</text>
</comment>
<dbReference type="PANTHER" id="PTHR36966:SF1">
    <property type="entry name" value="REP-ASSOCIATED TYROSINE TRANSPOSASE"/>
    <property type="match status" value="1"/>
</dbReference>
<gene>
    <name evidence="2" type="ORF">HBN54_000010</name>
</gene>
<keyword evidence="3" id="KW-1185">Reference proteome</keyword>
<dbReference type="Proteomes" id="UP000717634">
    <property type="component" value="Unassembled WGS sequence"/>
</dbReference>
<dbReference type="Pfam" id="PF01797">
    <property type="entry name" value="Y1_Tnp"/>
    <property type="match status" value="1"/>
</dbReference>
<feature type="domain" description="Transposase IS200-like" evidence="1">
    <location>
        <begin position="14"/>
        <end position="186"/>
    </location>
</feature>
<dbReference type="PANTHER" id="PTHR36966">
    <property type="entry name" value="REP-ASSOCIATED TYROSINE TRANSPOSASE"/>
    <property type="match status" value="1"/>
</dbReference>
<accession>A0ABX1HEG5</accession>
<protein>
    <submittedName>
        <fullName evidence="2">REP element-mobilizing transposase RayT</fullName>
    </submittedName>
</protein>
<reference evidence="2 3" key="1">
    <citation type="submission" date="2020-03" db="EMBL/GenBank/DDBJ databases">
        <title>Genomic Encyclopedia of Type Strains, Phase IV (KMG-V): Genome sequencing to study the core and pangenomes of soil and plant-associated prokaryotes.</title>
        <authorList>
            <person name="Whitman W."/>
        </authorList>
    </citation>
    <scope>NUCLEOTIDE SEQUENCE [LARGE SCALE GENOMIC DNA]</scope>
    <source>
        <strain evidence="2 3">1B</strain>
    </source>
</reference>
<evidence type="ECO:0000313" key="3">
    <source>
        <dbReference type="Proteomes" id="UP000717634"/>
    </source>
</evidence>
<dbReference type="SUPFAM" id="SSF143422">
    <property type="entry name" value="Transposase IS200-like"/>
    <property type="match status" value="1"/>
</dbReference>
<sequence length="205" mass="23461">MKSSYQRNLPHILPPGGTIFITFRLAGSIAATVLQQLADERERAIAEALQQLSVPQARSKAVYDIRKAHFAKYDTVLDQAATGPTWLRDDRIARLVTQEIMRLEELDVIVLAYCIMSNHVHIVLQLPDSPEFSPAKMMQRLKGRTALEANKLLHRQGEPFWRHESYDHLVRDGKEGERVIAYVLNNPVKAGLVEDWTQWPHSFVR</sequence>
<evidence type="ECO:0000313" key="2">
    <source>
        <dbReference type="EMBL" id="NKI87431.1"/>
    </source>
</evidence>
<dbReference type="InterPro" id="IPR002686">
    <property type="entry name" value="Transposase_17"/>
</dbReference>
<dbReference type="SMART" id="SM01321">
    <property type="entry name" value="Y1_Tnp"/>
    <property type="match status" value="1"/>
</dbReference>
<name>A0ABX1HEG5_9BACT</name>
<dbReference type="Gene3D" id="3.30.70.1290">
    <property type="entry name" value="Transposase IS200-like"/>
    <property type="match status" value="1"/>
</dbReference>
<dbReference type="RefSeq" id="WP_168671108.1">
    <property type="nucleotide sequence ID" value="NZ_JAAVTK010000001.1"/>
</dbReference>
<dbReference type="InterPro" id="IPR052715">
    <property type="entry name" value="RAYT_transposase"/>
</dbReference>
<evidence type="ECO:0000259" key="1">
    <source>
        <dbReference type="SMART" id="SM01321"/>
    </source>
</evidence>
<dbReference type="InterPro" id="IPR036515">
    <property type="entry name" value="Transposase_17_sf"/>
</dbReference>